<evidence type="ECO:0000313" key="8">
    <source>
        <dbReference type="EMBL" id="QRG09577.1"/>
    </source>
</evidence>
<dbReference type="SUPFAM" id="SSF50022">
    <property type="entry name" value="ISP domain"/>
    <property type="match status" value="1"/>
</dbReference>
<sequence length="126" mass="14276">MSDDPGVKWVKVATLDDLWEGDMLDAKVEGEEVILIHREGGRIVCFQGMCPHQEILLADGNFDFVKGTITCSAHEWEFDMKDGRGRNPLGCKLFQYDVRLEGENIMVGVPTDGRLRRLRHSVEEEA</sequence>
<keyword evidence="9" id="KW-1185">Reference proteome</keyword>
<accession>A0A974SLG8</accession>
<keyword evidence="2" id="KW-0479">Metal-binding</keyword>
<reference evidence="8 9" key="1">
    <citation type="submission" date="2020-10" db="EMBL/GenBank/DDBJ databases">
        <title>Degradation of 1,4-Dioxane by Xanthobacter sp. YN2, via a Novel Group-2 Soluble Di-Iron Monooxygenase.</title>
        <authorList>
            <person name="Ma F."/>
            <person name="Wang Y."/>
            <person name="Yang J."/>
            <person name="Guo H."/>
            <person name="Su D."/>
            <person name="Yu L."/>
        </authorList>
    </citation>
    <scope>NUCLEOTIDE SEQUENCE [LARGE SCALE GENOMIC DNA]</scope>
    <source>
        <strain evidence="8 9">YN2</strain>
    </source>
</reference>
<dbReference type="InterPro" id="IPR017941">
    <property type="entry name" value="Rieske_2Fe-2S"/>
</dbReference>
<evidence type="ECO:0000256" key="5">
    <source>
        <dbReference type="ARBA" id="ARBA00034078"/>
    </source>
</evidence>
<dbReference type="InterPro" id="IPR036922">
    <property type="entry name" value="Rieske_2Fe-2S_sf"/>
</dbReference>
<evidence type="ECO:0000256" key="1">
    <source>
        <dbReference type="ARBA" id="ARBA00022714"/>
    </source>
</evidence>
<evidence type="ECO:0000256" key="3">
    <source>
        <dbReference type="ARBA" id="ARBA00023004"/>
    </source>
</evidence>
<keyword evidence="3" id="KW-0408">Iron</keyword>
<dbReference type="GO" id="GO:0051537">
    <property type="term" value="F:2 iron, 2 sulfur cluster binding"/>
    <property type="evidence" value="ECO:0007669"/>
    <property type="project" value="UniProtKB-KW"/>
</dbReference>
<organism evidence="8 9">
    <name type="scientific">Xanthobacter dioxanivorans</name>
    <dbReference type="NCBI Taxonomy" id="2528964"/>
    <lineage>
        <taxon>Bacteria</taxon>
        <taxon>Pseudomonadati</taxon>
        <taxon>Pseudomonadota</taxon>
        <taxon>Alphaproteobacteria</taxon>
        <taxon>Hyphomicrobiales</taxon>
        <taxon>Xanthobacteraceae</taxon>
        <taxon>Xanthobacter</taxon>
    </lineage>
</organism>
<name>A0A974SLG8_9HYPH</name>
<proteinExistence type="inferred from homology"/>
<evidence type="ECO:0000256" key="4">
    <source>
        <dbReference type="ARBA" id="ARBA00023014"/>
    </source>
</evidence>
<dbReference type="AlphaFoldDB" id="A0A974SLG8"/>
<comment type="cofactor">
    <cofactor evidence="5">
        <name>[2Fe-2S] cluster</name>
        <dbReference type="ChEBI" id="CHEBI:190135"/>
    </cofactor>
</comment>
<gene>
    <name evidence="8" type="ORF">EZH22_10100</name>
</gene>
<dbReference type="PANTHER" id="PTHR21496">
    <property type="entry name" value="FERREDOXIN-RELATED"/>
    <property type="match status" value="1"/>
</dbReference>
<dbReference type="Gene3D" id="2.102.10.10">
    <property type="entry name" value="Rieske [2Fe-2S] iron-sulphur domain"/>
    <property type="match status" value="1"/>
</dbReference>
<dbReference type="Proteomes" id="UP000596427">
    <property type="component" value="Chromosome"/>
</dbReference>
<dbReference type="GO" id="GO:0046872">
    <property type="term" value="F:metal ion binding"/>
    <property type="evidence" value="ECO:0007669"/>
    <property type="project" value="UniProtKB-KW"/>
</dbReference>
<evidence type="ECO:0000259" key="7">
    <source>
        <dbReference type="PROSITE" id="PS51296"/>
    </source>
</evidence>
<dbReference type="Pfam" id="PF00355">
    <property type="entry name" value="Rieske"/>
    <property type="match status" value="1"/>
</dbReference>
<dbReference type="EMBL" id="CP063362">
    <property type="protein sequence ID" value="QRG09577.1"/>
    <property type="molecule type" value="Genomic_DNA"/>
</dbReference>
<feature type="domain" description="Rieske" evidence="7">
    <location>
        <begin position="10"/>
        <end position="107"/>
    </location>
</feature>
<evidence type="ECO:0000313" key="9">
    <source>
        <dbReference type="Proteomes" id="UP000596427"/>
    </source>
</evidence>
<evidence type="ECO:0000256" key="2">
    <source>
        <dbReference type="ARBA" id="ARBA00022723"/>
    </source>
</evidence>
<dbReference type="PROSITE" id="PS51296">
    <property type="entry name" value="RIESKE"/>
    <property type="match status" value="1"/>
</dbReference>
<keyword evidence="1" id="KW-0001">2Fe-2S</keyword>
<dbReference type="PANTHER" id="PTHR21496:SF0">
    <property type="entry name" value="RIESKE DOMAIN-CONTAINING PROTEIN"/>
    <property type="match status" value="1"/>
</dbReference>
<comment type="similarity">
    <text evidence="6">Belongs to the bacterial ring-hydroxylating dioxygenase ferredoxin component family.</text>
</comment>
<keyword evidence="4" id="KW-0411">Iron-sulfur</keyword>
<protein>
    <submittedName>
        <fullName evidence="8">Rieske 2Fe-2S domain-containing protein</fullName>
    </submittedName>
</protein>
<dbReference type="KEGG" id="xdi:EZH22_10100"/>
<evidence type="ECO:0000256" key="6">
    <source>
        <dbReference type="ARBA" id="ARBA00038001"/>
    </source>
</evidence>